<name>A0A411YD94_9ACTN</name>
<dbReference type="EMBL" id="CP036402">
    <property type="protein sequence ID" value="QBI19191.1"/>
    <property type="molecule type" value="Genomic_DNA"/>
</dbReference>
<dbReference type="OrthoDB" id="4247482at2"/>
<dbReference type="InterPro" id="IPR020476">
    <property type="entry name" value="Nudix_hydrolase"/>
</dbReference>
<dbReference type="SUPFAM" id="SSF55811">
    <property type="entry name" value="Nudix"/>
    <property type="match status" value="1"/>
</dbReference>
<keyword evidence="7" id="KW-1185">Reference proteome</keyword>
<dbReference type="PANTHER" id="PTHR43046:SF14">
    <property type="entry name" value="MUTT_NUDIX FAMILY PROTEIN"/>
    <property type="match status" value="1"/>
</dbReference>
<proteinExistence type="inferred from homology"/>
<accession>A0A411YD94</accession>
<evidence type="ECO:0000259" key="5">
    <source>
        <dbReference type="PROSITE" id="PS51462"/>
    </source>
</evidence>
<dbReference type="PRINTS" id="PR00502">
    <property type="entry name" value="NUDIXFAMILY"/>
</dbReference>
<dbReference type="InterPro" id="IPR000086">
    <property type="entry name" value="NUDIX_hydrolase_dom"/>
</dbReference>
<evidence type="ECO:0000256" key="2">
    <source>
        <dbReference type="ARBA" id="ARBA00005582"/>
    </source>
</evidence>
<dbReference type="PROSITE" id="PS00893">
    <property type="entry name" value="NUDIX_BOX"/>
    <property type="match status" value="1"/>
</dbReference>
<evidence type="ECO:0000313" key="7">
    <source>
        <dbReference type="Proteomes" id="UP000291469"/>
    </source>
</evidence>
<reference evidence="6 7" key="1">
    <citation type="submission" date="2019-01" db="EMBL/GenBank/DDBJ databases">
        <title>Egibacter rhizosphaerae EGI 80759T.</title>
        <authorList>
            <person name="Chen D.-D."/>
            <person name="Tian Y."/>
            <person name="Jiao J.-Y."/>
            <person name="Zhang X.-T."/>
            <person name="Zhang Y.-G."/>
            <person name="Zhang Y."/>
            <person name="Xiao M."/>
            <person name="Shu W.-S."/>
            <person name="Li W.-J."/>
        </authorList>
    </citation>
    <scope>NUCLEOTIDE SEQUENCE [LARGE SCALE GENOMIC DNA]</scope>
    <source>
        <strain evidence="6 7">EGI 80759</strain>
    </source>
</reference>
<dbReference type="GO" id="GO:0016787">
    <property type="term" value="F:hydrolase activity"/>
    <property type="evidence" value="ECO:0007669"/>
    <property type="project" value="UniProtKB-KW"/>
</dbReference>
<dbReference type="Pfam" id="PF00293">
    <property type="entry name" value="NUDIX"/>
    <property type="match status" value="1"/>
</dbReference>
<dbReference type="AlphaFoldDB" id="A0A411YD94"/>
<dbReference type="RefSeq" id="WP_131154188.1">
    <property type="nucleotide sequence ID" value="NZ_CP036402.1"/>
</dbReference>
<sequence length="326" mass="33884">MTATDPAGVSSVAARWLGELLPAAAPVATTDELLAASLEAAGRPVSRTDGPALPPAGSVRGVALLDEQLTDDPRGPETQLELLARTLEPAGVIVATLTNRGYAEAHGHAAHAHAVTGAQAARLLGQRGFTVEAQIAPGAAARVRGEPATVDTRADAAPGLADAAPVLLVAARAPASFEDRAATFFATLPRHVLAAAVLCRELNGRMLIVHDVFKGAWTIPGGVVEPDERPSDAAAREAWEEAGVRVDVGRVLGLFAARRPDRAIVVYDAWPSAGGAVDPEPQNVYESDAAAWVTVDEALARIAPHVAFQVRRCLDEPGGTHWQARA</sequence>
<organism evidence="6 7">
    <name type="scientific">Egibacter rhizosphaerae</name>
    <dbReference type="NCBI Taxonomy" id="1670831"/>
    <lineage>
        <taxon>Bacteria</taxon>
        <taxon>Bacillati</taxon>
        <taxon>Actinomycetota</taxon>
        <taxon>Nitriliruptoria</taxon>
        <taxon>Egibacterales</taxon>
        <taxon>Egibacteraceae</taxon>
        <taxon>Egibacter</taxon>
    </lineage>
</organism>
<dbReference type="PROSITE" id="PS51462">
    <property type="entry name" value="NUDIX"/>
    <property type="match status" value="1"/>
</dbReference>
<dbReference type="KEGG" id="erz:ER308_06320"/>
<evidence type="ECO:0000256" key="1">
    <source>
        <dbReference type="ARBA" id="ARBA00001946"/>
    </source>
</evidence>
<gene>
    <name evidence="6" type="ORF">ER308_06320</name>
</gene>
<dbReference type="InterPro" id="IPR015797">
    <property type="entry name" value="NUDIX_hydrolase-like_dom_sf"/>
</dbReference>
<feature type="domain" description="Nudix hydrolase" evidence="5">
    <location>
        <begin position="189"/>
        <end position="315"/>
    </location>
</feature>
<dbReference type="InterPro" id="IPR020084">
    <property type="entry name" value="NUDIX_hydrolase_CS"/>
</dbReference>
<protein>
    <submittedName>
        <fullName evidence="6">NUDIX hydrolase</fullName>
    </submittedName>
</protein>
<dbReference type="Gene3D" id="3.90.79.10">
    <property type="entry name" value="Nucleoside Triphosphate Pyrophosphohydrolase"/>
    <property type="match status" value="1"/>
</dbReference>
<comment type="cofactor">
    <cofactor evidence="1">
        <name>Mg(2+)</name>
        <dbReference type="ChEBI" id="CHEBI:18420"/>
    </cofactor>
</comment>
<dbReference type="Proteomes" id="UP000291469">
    <property type="component" value="Chromosome"/>
</dbReference>
<evidence type="ECO:0000313" key="6">
    <source>
        <dbReference type="EMBL" id="QBI19191.1"/>
    </source>
</evidence>
<dbReference type="PANTHER" id="PTHR43046">
    <property type="entry name" value="GDP-MANNOSE MANNOSYL HYDROLASE"/>
    <property type="match status" value="1"/>
</dbReference>
<keyword evidence="3 4" id="KW-0378">Hydrolase</keyword>
<evidence type="ECO:0000256" key="4">
    <source>
        <dbReference type="RuleBase" id="RU003476"/>
    </source>
</evidence>
<evidence type="ECO:0000256" key="3">
    <source>
        <dbReference type="ARBA" id="ARBA00022801"/>
    </source>
</evidence>
<comment type="similarity">
    <text evidence="2 4">Belongs to the Nudix hydrolase family.</text>
</comment>